<evidence type="ECO:0000313" key="4">
    <source>
        <dbReference type="Proteomes" id="UP001597393"/>
    </source>
</evidence>
<sequence length="580" mass="62337">MKSTLLNQANLLKLKALLCAITFVALFHSCKTSLDNSELGNGELVLIQVSVSGSSYDGEEQIGDRAARLNQNGTTSEHLPTTQISTAQLDDDLMIVAELEPVLSNQAISNELPSGLKGSAKAQTVIDPISRSIRYRLVVFDASGNYVTERDYRTGAEANTEQLKLNGGGTYTFVAYSVNSDTSLPDVAYANNSARTLAGANLTVGGTTDLMFFRRRMTITGNNENNLDIVLKHRLSQITTTINSSSTGYTITELTASFTPHQNNATINFDTEALSRSTESGSVSPITFGALSSEDIVGSPTIVNSVAAGNASLTLNSIRIGEVSLTNVVPFRTLTITPGVKYNLRLNIVPNDQNITFQGVRAVRIAGVVWALRNLGADQNISVDSNPYVSGLHGGFYQWGLRDTSASGTAIAINNVPARFNGNNNPPNNSWNSGSETLPAKSNMDPCPANFRIPTKNEANLLITNTTAVSRPIPLTQGPNIFSNVKILTSKRNANVRLFFPLQGFFPTMSNNGNNTYPFSPQGISRRGELGRYWVSYVEGEFGTNRIIFDSGAPKVELATGNNGSNKVTSSNIRCVGIQP</sequence>
<dbReference type="RefSeq" id="WP_380869673.1">
    <property type="nucleotide sequence ID" value="NZ_JBHUMA010000006.1"/>
</dbReference>
<dbReference type="EMBL" id="JBHUMA010000006">
    <property type="protein sequence ID" value="MFD2599546.1"/>
    <property type="molecule type" value="Genomic_DNA"/>
</dbReference>
<organism evidence="3 4">
    <name type="scientific">Sphingobacterium corticis</name>
    <dbReference type="NCBI Taxonomy" id="1812823"/>
    <lineage>
        <taxon>Bacteria</taxon>
        <taxon>Pseudomonadati</taxon>
        <taxon>Bacteroidota</taxon>
        <taxon>Sphingobacteriia</taxon>
        <taxon>Sphingobacteriales</taxon>
        <taxon>Sphingobacteriaceae</taxon>
        <taxon>Sphingobacterium</taxon>
    </lineage>
</organism>
<dbReference type="InterPro" id="IPR001763">
    <property type="entry name" value="Rhodanese-like_dom"/>
</dbReference>
<comment type="caution">
    <text evidence="3">The sequence shown here is derived from an EMBL/GenBank/DDBJ whole genome shotgun (WGS) entry which is preliminary data.</text>
</comment>
<protein>
    <recommendedName>
        <fullName evidence="2">Rhodanese domain-containing protein</fullName>
    </recommendedName>
</protein>
<feature type="compositionally biased region" description="Low complexity" evidence="1">
    <location>
        <begin position="422"/>
        <end position="435"/>
    </location>
</feature>
<feature type="region of interest" description="Disordered" evidence="1">
    <location>
        <begin position="422"/>
        <end position="441"/>
    </location>
</feature>
<proteinExistence type="predicted"/>
<accession>A0ABW5NLE7</accession>
<name>A0ABW5NLE7_9SPHI</name>
<dbReference type="Proteomes" id="UP001597393">
    <property type="component" value="Unassembled WGS sequence"/>
</dbReference>
<keyword evidence="4" id="KW-1185">Reference proteome</keyword>
<gene>
    <name evidence="3" type="ORF">ACFSQ3_11330</name>
</gene>
<evidence type="ECO:0000259" key="2">
    <source>
        <dbReference type="PROSITE" id="PS50206"/>
    </source>
</evidence>
<feature type="domain" description="Rhodanese" evidence="2">
    <location>
        <begin position="345"/>
        <end position="405"/>
    </location>
</feature>
<evidence type="ECO:0000313" key="3">
    <source>
        <dbReference type="EMBL" id="MFD2599546.1"/>
    </source>
</evidence>
<dbReference type="PROSITE" id="PS50206">
    <property type="entry name" value="RHODANESE_3"/>
    <property type="match status" value="1"/>
</dbReference>
<evidence type="ECO:0000256" key="1">
    <source>
        <dbReference type="SAM" id="MobiDB-lite"/>
    </source>
</evidence>
<reference evidence="4" key="1">
    <citation type="journal article" date="2019" name="Int. J. Syst. Evol. Microbiol.">
        <title>The Global Catalogue of Microorganisms (GCM) 10K type strain sequencing project: providing services to taxonomists for standard genome sequencing and annotation.</title>
        <authorList>
            <consortium name="The Broad Institute Genomics Platform"/>
            <consortium name="The Broad Institute Genome Sequencing Center for Infectious Disease"/>
            <person name="Wu L."/>
            <person name="Ma J."/>
        </authorList>
    </citation>
    <scope>NUCLEOTIDE SEQUENCE [LARGE SCALE GENOMIC DNA]</scope>
    <source>
        <strain evidence="4">KCTC 42248</strain>
    </source>
</reference>